<evidence type="ECO:0000256" key="5">
    <source>
        <dbReference type="ARBA" id="ARBA00023002"/>
    </source>
</evidence>
<evidence type="ECO:0000256" key="4">
    <source>
        <dbReference type="ARBA" id="ARBA00022827"/>
    </source>
</evidence>
<sequence>MSPGVVERDNKKIWPKEGIEKMAKLGFMGMMTNPTWNGEGMDTISYTIAMEEISRVDASAAVIMSVNNSLVCYLLEKFASDHIKEKYLKPLASGEKLGAFSLSEPQSGSDAANMKTFVQKERDHYIISGVKNWVTNGINSDFVIVFAVTEKDLGHKGISCFILEKGLVGFEMGKLEDKLGIRASDTCELYFDNVKVPLENLVGSEGEGFKIALATLDGGRIGIAAQALGIAEASLLASVSYSKDRIQFGKPLASNQAIQFKIADMAMEIEAARLMVRKAAMTKDQKKQNFGLFASMAKVYSSEVAMRASTQCVQIHGGYGYMQESGVERLMRDAKITQIYEGTSEIQRIVIAREILK</sequence>
<keyword evidence="3" id="KW-0285">Flavoprotein</keyword>
<dbReference type="Gene3D" id="2.40.110.10">
    <property type="entry name" value="Butyryl-CoA Dehydrogenase, subunit A, domain 2"/>
    <property type="match status" value="1"/>
</dbReference>
<dbReference type="Pfam" id="PF02770">
    <property type="entry name" value="Acyl-CoA_dh_M"/>
    <property type="match status" value="1"/>
</dbReference>
<dbReference type="InterPro" id="IPR037069">
    <property type="entry name" value="AcylCoA_DH/ox_N_sf"/>
</dbReference>
<dbReference type="PANTHER" id="PTHR43884:SF12">
    <property type="entry name" value="ISOVALERYL-COA DEHYDROGENASE, MITOCHONDRIAL-RELATED"/>
    <property type="match status" value="1"/>
</dbReference>
<dbReference type="PIRSF" id="PIRSF016578">
    <property type="entry name" value="HsaA"/>
    <property type="match status" value="1"/>
</dbReference>
<dbReference type="InterPro" id="IPR006089">
    <property type="entry name" value="Acyl-CoA_DH_CS"/>
</dbReference>
<feature type="domain" description="Acyl-CoA dehydrogenase/oxidase N-terminal" evidence="8">
    <location>
        <begin position="3"/>
        <end position="95"/>
    </location>
</feature>
<evidence type="ECO:0000313" key="9">
    <source>
        <dbReference type="EMBL" id="SVC25715.1"/>
    </source>
</evidence>
<dbReference type="FunFam" id="2.40.110.10:FF:000001">
    <property type="entry name" value="Acyl-CoA dehydrogenase, mitochondrial"/>
    <property type="match status" value="1"/>
</dbReference>
<dbReference type="InterPro" id="IPR009075">
    <property type="entry name" value="AcylCo_DH/oxidase_C"/>
</dbReference>
<feature type="domain" description="Acyl-CoA dehydrogenase/oxidase C-terminal" evidence="6">
    <location>
        <begin position="206"/>
        <end position="356"/>
    </location>
</feature>
<reference evidence="9" key="1">
    <citation type="submission" date="2018-05" db="EMBL/GenBank/DDBJ databases">
        <authorList>
            <person name="Lanie J.A."/>
            <person name="Ng W.-L."/>
            <person name="Kazmierczak K.M."/>
            <person name="Andrzejewski T.M."/>
            <person name="Davidsen T.M."/>
            <person name="Wayne K.J."/>
            <person name="Tettelin H."/>
            <person name="Glass J.I."/>
            <person name="Rusch D."/>
            <person name="Podicherti R."/>
            <person name="Tsui H.-C.T."/>
            <person name="Winkler M.E."/>
        </authorList>
    </citation>
    <scope>NUCLEOTIDE SEQUENCE</scope>
</reference>
<evidence type="ECO:0000259" key="6">
    <source>
        <dbReference type="Pfam" id="PF00441"/>
    </source>
</evidence>
<dbReference type="InterPro" id="IPR046373">
    <property type="entry name" value="Acyl-CoA_Oxase/DH_mid-dom_sf"/>
</dbReference>
<evidence type="ECO:0000256" key="3">
    <source>
        <dbReference type="ARBA" id="ARBA00022630"/>
    </source>
</evidence>
<dbReference type="SUPFAM" id="SSF47203">
    <property type="entry name" value="Acyl-CoA dehydrogenase C-terminal domain-like"/>
    <property type="match status" value="1"/>
</dbReference>
<dbReference type="InterPro" id="IPR013786">
    <property type="entry name" value="AcylCoA_DH/ox_N"/>
</dbReference>
<dbReference type="InterPro" id="IPR006091">
    <property type="entry name" value="Acyl-CoA_Oxase/DH_mid-dom"/>
</dbReference>
<comment type="similarity">
    <text evidence="2">Belongs to the acyl-CoA dehydrogenase family.</text>
</comment>
<keyword evidence="4" id="KW-0274">FAD</keyword>
<dbReference type="Gene3D" id="1.10.540.10">
    <property type="entry name" value="Acyl-CoA dehydrogenase/oxidase, N-terminal domain"/>
    <property type="match status" value="1"/>
</dbReference>
<dbReference type="PROSITE" id="PS00073">
    <property type="entry name" value="ACYL_COA_DH_2"/>
    <property type="match status" value="1"/>
</dbReference>
<dbReference type="FunFam" id="1.10.540.10:FF:000002">
    <property type="entry name" value="Acyl-CoA dehydrogenase FadE19"/>
    <property type="match status" value="1"/>
</dbReference>
<dbReference type="EMBL" id="UINC01081651">
    <property type="protein sequence ID" value="SVC25715.1"/>
    <property type="molecule type" value="Genomic_DNA"/>
</dbReference>
<evidence type="ECO:0008006" key="10">
    <source>
        <dbReference type="Google" id="ProtNLM"/>
    </source>
</evidence>
<gene>
    <name evidence="9" type="ORF">METZ01_LOCUS278569</name>
</gene>
<dbReference type="SUPFAM" id="SSF56645">
    <property type="entry name" value="Acyl-CoA dehydrogenase NM domain-like"/>
    <property type="match status" value="1"/>
</dbReference>
<dbReference type="Pfam" id="PF02771">
    <property type="entry name" value="Acyl-CoA_dh_N"/>
    <property type="match status" value="1"/>
</dbReference>
<keyword evidence="5" id="KW-0560">Oxidoreductase</keyword>
<comment type="cofactor">
    <cofactor evidence="1">
        <name>FAD</name>
        <dbReference type="ChEBI" id="CHEBI:57692"/>
    </cofactor>
</comment>
<proteinExistence type="inferred from homology"/>
<protein>
    <recommendedName>
        <fullName evidence="10">Acyl-CoA dehydrogenase</fullName>
    </recommendedName>
</protein>
<evidence type="ECO:0000256" key="2">
    <source>
        <dbReference type="ARBA" id="ARBA00009347"/>
    </source>
</evidence>
<dbReference type="Gene3D" id="1.20.140.10">
    <property type="entry name" value="Butyryl-CoA Dehydrogenase, subunit A, domain 3"/>
    <property type="match status" value="1"/>
</dbReference>
<dbReference type="Pfam" id="PF00441">
    <property type="entry name" value="Acyl-CoA_dh_1"/>
    <property type="match status" value="1"/>
</dbReference>
<evidence type="ECO:0000256" key="1">
    <source>
        <dbReference type="ARBA" id="ARBA00001974"/>
    </source>
</evidence>
<dbReference type="AlphaFoldDB" id="A0A382KQ74"/>
<dbReference type="FunFam" id="1.20.140.10:FF:000004">
    <property type="entry name" value="Acyl-CoA dehydrogenase FadE25"/>
    <property type="match status" value="1"/>
</dbReference>
<name>A0A382KQ74_9ZZZZ</name>
<dbReference type="InterPro" id="IPR009100">
    <property type="entry name" value="AcylCoA_DH/oxidase_NM_dom_sf"/>
</dbReference>
<feature type="domain" description="Acyl-CoA oxidase/dehydrogenase middle" evidence="7">
    <location>
        <begin position="99"/>
        <end position="194"/>
    </location>
</feature>
<dbReference type="GO" id="GO:0003995">
    <property type="term" value="F:acyl-CoA dehydrogenase activity"/>
    <property type="evidence" value="ECO:0007669"/>
    <property type="project" value="InterPro"/>
</dbReference>
<dbReference type="GO" id="GO:0050660">
    <property type="term" value="F:flavin adenine dinucleotide binding"/>
    <property type="evidence" value="ECO:0007669"/>
    <property type="project" value="InterPro"/>
</dbReference>
<organism evidence="9">
    <name type="scientific">marine metagenome</name>
    <dbReference type="NCBI Taxonomy" id="408172"/>
    <lineage>
        <taxon>unclassified sequences</taxon>
        <taxon>metagenomes</taxon>
        <taxon>ecological metagenomes</taxon>
    </lineage>
</organism>
<dbReference type="InterPro" id="IPR036250">
    <property type="entry name" value="AcylCo_DH-like_C"/>
</dbReference>
<evidence type="ECO:0000259" key="7">
    <source>
        <dbReference type="Pfam" id="PF02770"/>
    </source>
</evidence>
<evidence type="ECO:0000259" key="8">
    <source>
        <dbReference type="Pfam" id="PF02771"/>
    </source>
</evidence>
<dbReference type="PANTHER" id="PTHR43884">
    <property type="entry name" value="ACYL-COA DEHYDROGENASE"/>
    <property type="match status" value="1"/>
</dbReference>
<accession>A0A382KQ74</accession>